<dbReference type="PANTHER" id="PTHR43322">
    <property type="entry name" value="1-D-DEOXYXYLULOSE 5-PHOSPHATE SYNTHASE-RELATED"/>
    <property type="match status" value="1"/>
</dbReference>
<dbReference type="EMBL" id="JAENHN010000029">
    <property type="protein sequence ID" value="MBK1810987.1"/>
    <property type="molecule type" value="Genomic_DNA"/>
</dbReference>
<keyword evidence="4 10" id="KW-0808">Transferase</keyword>
<evidence type="ECO:0000256" key="10">
    <source>
        <dbReference type="HAMAP-Rule" id="MF_00315"/>
    </source>
</evidence>
<gene>
    <name evidence="10" type="primary">dxs</name>
    <name evidence="12" type="ORF">JHL18_10145</name>
</gene>
<dbReference type="EC" id="2.2.1.7" evidence="10"/>
<comment type="pathway">
    <text evidence="1 10">Metabolic intermediate biosynthesis; 1-deoxy-D-xylulose 5-phosphate biosynthesis; 1-deoxy-D-xylulose 5-phosphate from D-glyceraldehyde 3-phosphate and pyruvate: step 1/1.</text>
</comment>
<evidence type="ECO:0000256" key="1">
    <source>
        <dbReference type="ARBA" id="ARBA00004980"/>
    </source>
</evidence>
<comment type="similarity">
    <text evidence="2 10">Belongs to the transketolase family. DXPS subfamily.</text>
</comment>
<dbReference type="GO" id="GO:0008661">
    <property type="term" value="F:1-deoxy-D-xylulose-5-phosphate synthase activity"/>
    <property type="evidence" value="ECO:0007669"/>
    <property type="project" value="UniProtKB-EC"/>
</dbReference>
<evidence type="ECO:0000256" key="6">
    <source>
        <dbReference type="ARBA" id="ARBA00022842"/>
    </source>
</evidence>
<comment type="function">
    <text evidence="10">Catalyzes the acyloin condensation reaction between C atoms 2 and 3 of pyruvate and glyceraldehyde 3-phosphate to yield 1-deoxy-D-xylulose-5-phosphate (DXP).</text>
</comment>
<dbReference type="CDD" id="cd02007">
    <property type="entry name" value="TPP_DXS"/>
    <property type="match status" value="1"/>
</dbReference>
<feature type="domain" description="Transketolase-like pyrimidine-binding" evidence="11">
    <location>
        <begin position="314"/>
        <end position="478"/>
    </location>
</feature>
<dbReference type="SUPFAM" id="SSF52922">
    <property type="entry name" value="TK C-terminal domain-like"/>
    <property type="match status" value="1"/>
</dbReference>
<dbReference type="InterPro" id="IPR029061">
    <property type="entry name" value="THDP-binding"/>
</dbReference>
<evidence type="ECO:0000256" key="9">
    <source>
        <dbReference type="ARBA" id="ARBA00023229"/>
    </source>
</evidence>
<dbReference type="InterPro" id="IPR033248">
    <property type="entry name" value="Transketolase_C"/>
</dbReference>
<dbReference type="Pfam" id="PF02779">
    <property type="entry name" value="Transket_pyr"/>
    <property type="match status" value="1"/>
</dbReference>
<dbReference type="Pfam" id="PF02780">
    <property type="entry name" value="Transketolase_C"/>
    <property type="match status" value="1"/>
</dbReference>
<feature type="binding site" evidence="10">
    <location>
        <position position="175"/>
    </location>
    <ligand>
        <name>thiamine diphosphate</name>
        <dbReference type="ChEBI" id="CHEBI:58937"/>
    </ligand>
</feature>
<evidence type="ECO:0000256" key="3">
    <source>
        <dbReference type="ARBA" id="ARBA00011738"/>
    </source>
</evidence>
<proteinExistence type="inferred from homology"/>
<evidence type="ECO:0000313" key="12">
    <source>
        <dbReference type="EMBL" id="MBK1810987.1"/>
    </source>
</evidence>
<protein>
    <recommendedName>
        <fullName evidence="10">1-deoxy-D-xylulose-5-phosphate synthase</fullName>
        <ecNumber evidence="10">2.2.1.7</ecNumber>
    </recommendedName>
    <alternativeName>
        <fullName evidence="10">1-deoxyxylulose-5-phosphate synthase</fullName>
        <shortName evidence="10">DXP synthase</shortName>
        <shortName evidence="10">DXPS</shortName>
    </alternativeName>
</protein>
<dbReference type="InterPro" id="IPR020826">
    <property type="entry name" value="Transketolase_BS"/>
</dbReference>
<feature type="binding site" evidence="10">
    <location>
        <position position="74"/>
    </location>
    <ligand>
        <name>thiamine diphosphate</name>
        <dbReference type="ChEBI" id="CHEBI:58937"/>
    </ligand>
</feature>
<dbReference type="InterPro" id="IPR009014">
    <property type="entry name" value="Transketo_C/PFOR_II"/>
</dbReference>
<feature type="binding site" evidence="10">
    <location>
        <position position="175"/>
    </location>
    <ligand>
        <name>Mg(2+)</name>
        <dbReference type="ChEBI" id="CHEBI:18420"/>
    </ligand>
</feature>
<comment type="caution">
    <text evidence="12">The sequence shown here is derived from an EMBL/GenBank/DDBJ whole genome shotgun (WGS) entry which is preliminary data.</text>
</comment>
<keyword evidence="6 10" id="KW-0460">Magnesium</keyword>
<keyword evidence="8 10" id="KW-0786">Thiamine pyrophosphate</keyword>
<keyword evidence="13" id="KW-1185">Reference proteome</keyword>
<organism evidence="12 13">
    <name type="scientific">Clostridium yunnanense</name>
    <dbReference type="NCBI Taxonomy" id="2800325"/>
    <lineage>
        <taxon>Bacteria</taxon>
        <taxon>Bacillati</taxon>
        <taxon>Bacillota</taxon>
        <taxon>Clostridia</taxon>
        <taxon>Eubacteriales</taxon>
        <taxon>Clostridiaceae</taxon>
        <taxon>Clostridium</taxon>
    </lineage>
</organism>
<dbReference type="CDD" id="cd07033">
    <property type="entry name" value="TPP_PYR_DXS_TK_like"/>
    <property type="match status" value="1"/>
</dbReference>
<dbReference type="InterPro" id="IPR005475">
    <property type="entry name" value="Transketolase-like_Pyr-bd"/>
</dbReference>
<accession>A0ABS1ENQ2</accession>
<evidence type="ECO:0000259" key="11">
    <source>
        <dbReference type="SMART" id="SM00861"/>
    </source>
</evidence>
<dbReference type="PANTHER" id="PTHR43322:SF5">
    <property type="entry name" value="1-DEOXY-D-XYLULOSE-5-PHOSPHATE SYNTHASE, CHLOROPLASTIC"/>
    <property type="match status" value="1"/>
</dbReference>
<dbReference type="NCBIfam" id="NF003933">
    <property type="entry name" value="PRK05444.2-2"/>
    <property type="match status" value="1"/>
</dbReference>
<reference evidence="13" key="1">
    <citation type="submission" date="2021-01" db="EMBL/GenBank/DDBJ databases">
        <title>Genome public.</title>
        <authorList>
            <person name="Liu C."/>
            <person name="Sun Q."/>
        </authorList>
    </citation>
    <scope>NUCLEOTIDE SEQUENCE [LARGE SCALE GENOMIC DNA]</scope>
    <source>
        <strain evidence="13">YIM B02505</strain>
    </source>
</reference>
<feature type="binding site" evidence="10">
    <location>
        <position position="285"/>
    </location>
    <ligand>
        <name>thiamine diphosphate</name>
        <dbReference type="ChEBI" id="CHEBI:58937"/>
    </ligand>
</feature>
<evidence type="ECO:0000256" key="4">
    <source>
        <dbReference type="ARBA" id="ARBA00022679"/>
    </source>
</evidence>
<evidence type="ECO:0000256" key="5">
    <source>
        <dbReference type="ARBA" id="ARBA00022723"/>
    </source>
</evidence>
<feature type="binding site" evidence="10">
    <location>
        <position position="365"/>
    </location>
    <ligand>
        <name>thiamine diphosphate</name>
        <dbReference type="ChEBI" id="CHEBI:58937"/>
    </ligand>
</feature>
<dbReference type="RefSeq" id="WP_200268758.1">
    <property type="nucleotide sequence ID" value="NZ_JAENHN010000029.1"/>
</dbReference>
<comment type="subunit">
    <text evidence="3 10">Homodimer.</text>
</comment>
<dbReference type="InterPro" id="IPR049557">
    <property type="entry name" value="Transketolase_CS"/>
</dbReference>
<dbReference type="SUPFAM" id="SSF52518">
    <property type="entry name" value="Thiamin diphosphate-binding fold (THDP-binding)"/>
    <property type="match status" value="2"/>
</dbReference>
<keyword evidence="5 10" id="KW-0479">Metal-binding</keyword>
<comment type="cofactor">
    <cofactor evidence="10">
        <name>Mg(2+)</name>
        <dbReference type="ChEBI" id="CHEBI:18420"/>
    </cofactor>
    <text evidence="10">Binds 1 Mg(2+) ion per subunit.</text>
</comment>
<dbReference type="Pfam" id="PF13292">
    <property type="entry name" value="DXP_synthase_N"/>
    <property type="match status" value="1"/>
</dbReference>
<dbReference type="Gene3D" id="3.40.50.970">
    <property type="match status" value="2"/>
</dbReference>
<dbReference type="NCBIfam" id="TIGR00204">
    <property type="entry name" value="dxs"/>
    <property type="match status" value="1"/>
</dbReference>
<dbReference type="InterPro" id="IPR005477">
    <property type="entry name" value="Dxylulose-5-P_synthase"/>
</dbReference>
<feature type="binding site" evidence="10">
    <location>
        <begin position="115"/>
        <end position="117"/>
    </location>
    <ligand>
        <name>thiamine diphosphate</name>
        <dbReference type="ChEBI" id="CHEBI:58937"/>
    </ligand>
</feature>
<feature type="binding site" evidence="10">
    <location>
        <position position="146"/>
    </location>
    <ligand>
        <name>Mg(2+)</name>
        <dbReference type="ChEBI" id="CHEBI:18420"/>
    </ligand>
</feature>
<name>A0ABS1ENQ2_9CLOT</name>
<dbReference type="HAMAP" id="MF_00315">
    <property type="entry name" value="DXP_synth"/>
    <property type="match status" value="1"/>
</dbReference>
<feature type="binding site" evidence="10">
    <location>
        <begin position="147"/>
        <end position="148"/>
    </location>
    <ligand>
        <name>thiamine diphosphate</name>
        <dbReference type="ChEBI" id="CHEBI:58937"/>
    </ligand>
</feature>
<comment type="catalytic activity">
    <reaction evidence="10">
        <text>D-glyceraldehyde 3-phosphate + pyruvate + H(+) = 1-deoxy-D-xylulose 5-phosphate + CO2</text>
        <dbReference type="Rhea" id="RHEA:12605"/>
        <dbReference type="ChEBI" id="CHEBI:15361"/>
        <dbReference type="ChEBI" id="CHEBI:15378"/>
        <dbReference type="ChEBI" id="CHEBI:16526"/>
        <dbReference type="ChEBI" id="CHEBI:57792"/>
        <dbReference type="ChEBI" id="CHEBI:59776"/>
        <dbReference type="EC" id="2.2.1.7"/>
    </reaction>
</comment>
<dbReference type="PROSITE" id="PS00801">
    <property type="entry name" value="TRANSKETOLASE_1"/>
    <property type="match status" value="1"/>
</dbReference>
<comment type="cofactor">
    <cofactor evidence="10">
        <name>thiamine diphosphate</name>
        <dbReference type="ChEBI" id="CHEBI:58937"/>
    </cofactor>
    <text evidence="10">Binds 1 thiamine pyrophosphate per subunit.</text>
</comment>
<evidence type="ECO:0000313" key="13">
    <source>
        <dbReference type="Proteomes" id="UP000596739"/>
    </source>
</evidence>
<dbReference type="SMART" id="SM00861">
    <property type="entry name" value="Transket_pyr"/>
    <property type="match status" value="1"/>
</dbReference>
<evidence type="ECO:0000256" key="2">
    <source>
        <dbReference type="ARBA" id="ARBA00011081"/>
    </source>
</evidence>
<sequence length="622" mass="68653">MYKYLDKIKCPNDVKKLNSTEILALSGEIREFLIDNVSKTGGHLASNLGVVEVTLSLFKVFNLEKDKVVWDVGHQSYVHKILTGRKDKFETLRKYGGISGFPKRCESKYDSFDTGHSSTSISAALGMARARDILKKDNHVIAVIGDGALTGGMAFEALNDVGYSKTNLIIILNDNQMSISDNVGGLSTYLSKVRLDPGYNRLKNEINNTLNQTTVGKNIATSISKIKDSIKQLVVPSMLFEDMGLKYLGPIDGHNIDEISDMLYKAKKSDGPVIIHTITQKGKGYNFAEENPNKFHSIAPFDSCSGELCPSNTRTYSNAFGESLIDIAKEIDEVVAVTAAMPDGTGLKKFAKEFPHRFFDVGIAEQHATTLAAGMAKEGLKPVFAVYSTFLQRAYDQVLHDVCVQNLPVVFAIDRAGIVGEDGETHQGVFDISYLSHIPNLNIVAPKCLEEVKPILRWALTQNEPVAIRYPRGGDLTGIELSPIDKIEKGKWDLMRKGKDVVVIATGKMVQHAEAAIKLLGEEYNVGLINATFIKPLDKNLLDDIAKDYKHVITIEDNVISGGLGSQILNYFNSLEYKGKIVNLGYEDKFIQHGDLSTLYKLNKLDITSIKDEIANVFSKFL</sequence>
<dbReference type="Proteomes" id="UP000596739">
    <property type="component" value="Unassembled WGS sequence"/>
</dbReference>
<keyword evidence="9 10" id="KW-0414">Isoprene biosynthesis</keyword>
<keyword evidence="7 10" id="KW-0784">Thiamine biosynthesis</keyword>
<dbReference type="Gene3D" id="3.40.50.920">
    <property type="match status" value="1"/>
</dbReference>
<dbReference type="PROSITE" id="PS00802">
    <property type="entry name" value="TRANSKETOLASE_2"/>
    <property type="match status" value="1"/>
</dbReference>
<evidence type="ECO:0000256" key="7">
    <source>
        <dbReference type="ARBA" id="ARBA00022977"/>
    </source>
</evidence>
<evidence type="ECO:0000256" key="8">
    <source>
        <dbReference type="ARBA" id="ARBA00023052"/>
    </source>
</evidence>